<gene>
    <name evidence="6" type="ORF">EOE48_12510</name>
</gene>
<sequence>MPLTPRMRRAALPLLAFALGLIALGLAAVTVLDLRRPVATASAVGGPFALVDQDGRSVTQRDFQGRPHLVFFGFTHCPDVCPTTLQQISDVLAALGPKGRDVKALFVTVDPERDTPAALKQYLASFDPRIVGLTGSPEAVAATIKAYRAYSRKVPLKDGDYTMEHTALVYIMDKDDGFVGSLNLMRPPAESAAEIARQL</sequence>
<dbReference type="PANTHER" id="PTHR12151:SF25">
    <property type="entry name" value="LINALOOL DEHYDRATASE_ISOMERASE DOMAIN-CONTAINING PROTEIN"/>
    <property type="match status" value="1"/>
</dbReference>
<feature type="binding site" evidence="3">
    <location>
        <position position="77"/>
    </location>
    <ligand>
        <name>Cu cation</name>
        <dbReference type="ChEBI" id="CHEBI:23378"/>
    </ligand>
</feature>
<protein>
    <submittedName>
        <fullName evidence="6">SCO family protein</fullName>
    </submittedName>
</protein>
<dbReference type="PANTHER" id="PTHR12151">
    <property type="entry name" value="ELECTRON TRANSPORT PROTIN SCO1/SENC FAMILY MEMBER"/>
    <property type="match status" value="1"/>
</dbReference>
<dbReference type="InterPro" id="IPR036249">
    <property type="entry name" value="Thioredoxin-like_sf"/>
</dbReference>
<evidence type="ECO:0000313" key="7">
    <source>
        <dbReference type="Proteomes" id="UP000286997"/>
    </source>
</evidence>
<proteinExistence type="inferred from homology"/>
<dbReference type="RefSeq" id="WP_127729451.1">
    <property type="nucleotide sequence ID" value="NZ_SACP01000011.1"/>
</dbReference>
<feature type="disulfide bond" description="Redox-active" evidence="4">
    <location>
        <begin position="77"/>
        <end position="81"/>
    </location>
</feature>
<comment type="similarity">
    <text evidence="1">Belongs to the SCO1/2 family.</text>
</comment>
<dbReference type="AlphaFoldDB" id="A0A437P5Z4"/>
<dbReference type="SUPFAM" id="SSF52833">
    <property type="entry name" value="Thioredoxin-like"/>
    <property type="match status" value="1"/>
</dbReference>
<evidence type="ECO:0000256" key="4">
    <source>
        <dbReference type="PIRSR" id="PIRSR603782-2"/>
    </source>
</evidence>
<dbReference type="GO" id="GO:0046872">
    <property type="term" value="F:metal ion binding"/>
    <property type="evidence" value="ECO:0007669"/>
    <property type="project" value="UniProtKB-KW"/>
</dbReference>
<keyword evidence="7" id="KW-1185">Reference proteome</keyword>
<keyword evidence="4" id="KW-1015">Disulfide bond</keyword>
<feature type="binding site" evidence="3">
    <location>
        <position position="81"/>
    </location>
    <ligand>
        <name>Cu cation</name>
        <dbReference type="ChEBI" id="CHEBI:23378"/>
    </ligand>
</feature>
<dbReference type="PROSITE" id="PS51352">
    <property type="entry name" value="THIOREDOXIN_2"/>
    <property type="match status" value="1"/>
</dbReference>
<dbReference type="OrthoDB" id="9790194at2"/>
<dbReference type="Proteomes" id="UP000286997">
    <property type="component" value="Unassembled WGS sequence"/>
</dbReference>
<evidence type="ECO:0000256" key="1">
    <source>
        <dbReference type="ARBA" id="ARBA00010996"/>
    </source>
</evidence>
<dbReference type="Gene3D" id="3.40.30.10">
    <property type="entry name" value="Glutaredoxin"/>
    <property type="match status" value="1"/>
</dbReference>
<feature type="binding site" evidence="3">
    <location>
        <position position="165"/>
    </location>
    <ligand>
        <name>Cu cation</name>
        <dbReference type="ChEBI" id="CHEBI:23378"/>
    </ligand>
</feature>
<dbReference type="EMBL" id="SACP01000011">
    <property type="protein sequence ID" value="RVU17700.1"/>
    <property type="molecule type" value="Genomic_DNA"/>
</dbReference>
<keyword evidence="2 3" id="KW-0186">Copper</keyword>
<keyword evidence="3" id="KW-0479">Metal-binding</keyword>
<name>A0A437P5Z4_9HYPH</name>
<comment type="caution">
    <text evidence="6">The sequence shown here is derived from an EMBL/GenBank/DDBJ whole genome shotgun (WGS) entry which is preliminary data.</text>
</comment>
<evidence type="ECO:0000256" key="3">
    <source>
        <dbReference type="PIRSR" id="PIRSR603782-1"/>
    </source>
</evidence>
<evidence type="ECO:0000259" key="5">
    <source>
        <dbReference type="PROSITE" id="PS51352"/>
    </source>
</evidence>
<dbReference type="CDD" id="cd02968">
    <property type="entry name" value="SCO"/>
    <property type="match status" value="1"/>
</dbReference>
<evidence type="ECO:0000256" key="2">
    <source>
        <dbReference type="ARBA" id="ARBA00023008"/>
    </source>
</evidence>
<organism evidence="6 7">
    <name type="scientific">Methylobacterium oryzihabitans</name>
    <dbReference type="NCBI Taxonomy" id="2499852"/>
    <lineage>
        <taxon>Bacteria</taxon>
        <taxon>Pseudomonadati</taxon>
        <taxon>Pseudomonadota</taxon>
        <taxon>Alphaproteobacteria</taxon>
        <taxon>Hyphomicrobiales</taxon>
        <taxon>Methylobacteriaceae</taxon>
        <taxon>Methylobacterium</taxon>
    </lineage>
</organism>
<accession>A0A437P5Z4</accession>
<dbReference type="InterPro" id="IPR013766">
    <property type="entry name" value="Thioredoxin_domain"/>
</dbReference>
<reference evidence="6 7" key="1">
    <citation type="submission" date="2019-01" db="EMBL/GenBank/DDBJ databases">
        <authorList>
            <person name="Chen W.-M."/>
        </authorList>
    </citation>
    <scope>NUCLEOTIDE SEQUENCE [LARGE SCALE GENOMIC DNA]</scope>
    <source>
        <strain evidence="6 7">TER-1</strain>
    </source>
</reference>
<dbReference type="FunFam" id="3.40.30.10:FF:000013">
    <property type="entry name" value="Blast:Protein SCO1 homolog, mitochondrial"/>
    <property type="match status" value="1"/>
</dbReference>
<evidence type="ECO:0000313" key="6">
    <source>
        <dbReference type="EMBL" id="RVU17700.1"/>
    </source>
</evidence>
<dbReference type="Pfam" id="PF02630">
    <property type="entry name" value="SCO1-SenC"/>
    <property type="match status" value="1"/>
</dbReference>
<dbReference type="InterPro" id="IPR003782">
    <property type="entry name" value="SCO1/SenC"/>
</dbReference>
<feature type="domain" description="Thioredoxin" evidence="5">
    <location>
        <begin position="39"/>
        <end position="199"/>
    </location>
</feature>